<dbReference type="OrthoDB" id="72638at2"/>
<evidence type="ECO:0000256" key="1">
    <source>
        <dbReference type="ARBA" id="ARBA00023125"/>
    </source>
</evidence>
<dbReference type="SMART" id="SM00530">
    <property type="entry name" value="HTH_XRE"/>
    <property type="match status" value="1"/>
</dbReference>
<feature type="domain" description="HTH cro/C1-type" evidence="3">
    <location>
        <begin position="24"/>
        <end position="78"/>
    </location>
</feature>
<dbReference type="SUPFAM" id="SSF47413">
    <property type="entry name" value="lambda repressor-like DNA-binding domains"/>
    <property type="match status" value="1"/>
</dbReference>
<dbReference type="PROSITE" id="PS50943">
    <property type="entry name" value="HTH_CROC1"/>
    <property type="match status" value="1"/>
</dbReference>
<dbReference type="GO" id="GO:0003677">
    <property type="term" value="F:DNA binding"/>
    <property type="evidence" value="ECO:0007669"/>
    <property type="project" value="UniProtKB-KW"/>
</dbReference>
<dbReference type="Proteomes" id="UP000317316">
    <property type="component" value="Unassembled WGS sequence"/>
</dbReference>
<gene>
    <name evidence="4" type="ORF">FG382_08235</name>
</gene>
<dbReference type="PANTHER" id="PTHR46558">
    <property type="entry name" value="TRACRIPTIONAL REGULATORY PROTEIN-RELATED-RELATED"/>
    <property type="match status" value="1"/>
</dbReference>
<proteinExistence type="predicted"/>
<dbReference type="Pfam" id="PF01381">
    <property type="entry name" value="HTH_3"/>
    <property type="match status" value="1"/>
</dbReference>
<protein>
    <submittedName>
        <fullName evidence="4">Helix-turn-helix transcriptional regulator</fullName>
    </submittedName>
</protein>
<feature type="domain" description="RGS" evidence="2">
    <location>
        <begin position="95"/>
        <end position="128"/>
    </location>
</feature>
<keyword evidence="1" id="KW-0238">DNA-binding</keyword>
<comment type="caution">
    <text evidence="4">The sequence shown here is derived from an EMBL/GenBank/DDBJ whole genome shotgun (WGS) entry which is preliminary data.</text>
</comment>
<dbReference type="PROSITE" id="PS50132">
    <property type="entry name" value="RGS"/>
    <property type="match status" value="1"/>
</dbReference>
<name>A0A544TAF4_9BACI</name>
<evidence type="ECO:0000313" key="4">
    <source>
        <dbReference type="EMBL" id="TQR14433.1"/>
    </source>
</evidence>
<dbReference type="EMBL" id="VDGH01000004">
    <property type="protein sequence ID" value="TQR14433.1"/>
    <property type="molecule type" value="Genomic_DNA"/>
</dbReference>
<accession>A0A544TAF4</accession>
<organism evidence="4 5">
    <name type="scientific">Psychrobacillus lasiicapitis</name>
    <dbReference type="NCBI Taxonomy" id="1636719"/>
    <lineage>
        <taxon>Bacteria</taxon>
        <taxon>Bacillati</taxon>
        <taxon>Bacillota</taxon>
        <taxon>Bacilli</taxon>
        <taxon>Bacillales</taxon>
        <taxon>Bacillaceae</taxon>
        <taxon>Psychrobacillus</taxon>
    </lineage>
</organism>
<dbReference type="AlphaFoldDB" id="A0A544TAF4"/>
<dbReference type="CDD" id="cd00093">
    <property type="entry name" value="HTH_XRE"/>
    <property type="match status" value="1"/>
</dbReference>
<evidence type="ECO:0000259" key="2">
    <source>
        <dbReference type="PROSITE" id="PS50132"/>
    </source>
</evidence>
<reference evidence="4 5" key="1">
    <citation type="submission" date="2019-05" db="EMBL/GenBank/DDBJ databases">
        <title>Psychrobacillus vulpis sp. nov., a new species isolated from feces of a red fox that inhabits in The Tablas de Daimiel Natural Park, Albacete, Spain.</title>
        <authorList>
            <person name="Rodriguez M."/>
            <person name="Reina J.C."/>
            <person name="Bejar V."/>
            <person name="Llamas I."/>
        </authorList>
    </citation>
    <scope>NUCLEOTIDE SEQUENCE [LARGE SCALE GENOMIC DNA]</scope>
    <source>
        <strain evidence="4 5">NEAU-3TGS17</strain>
    </source>
</reference>
<keyword evidence="5" id="KW-1185">Reference proteome</keyword>
<dbReference type="PANTHER" id="PTHR46558:SF11">
    <property type="entry name" value="HTH-TYPE TRANSCRIPTIONAL REGULATOR XRE"/>
    <property type="match status" value="1"/>
</dbReference>
<evidence type="ECO:0000259" key="3">
    <source>
        <dbReference type="PROSITE" id="PS50943"/>
    </source>
</evidence>
<sequence length="136" mass="15820">MIFRYLLLYFNVKGVLLVAGENRIRQLRKELHLTQKQLADKINVSSQVISNWERGYTEIGKEDLKELAKALDCSADYIIGISEIKHQSTDTGNDEFDKWLNDPRSKILFKEFNESSDEQKEALLKMWEILKGQGKL</sequence>
<dbReference type="InterPro" id="IPR001387">
    <property type="entry name" value="Cro/C1-type_HTH"/>
</dbReference>
<dbReference type="Gene3D" id="1.10.260.40">
    <property type="entry name" value="lambda repressor-like DNA-binding domains"/>
    <property type="match status" value="1"/>
</dbReference>
<dbReference type="InterPro" id="IPR010982">
    <property type="entry name" value="Lambda_DNA-bd_dom_sf"/>
</dbReference>
<evidence type="ECO:0000313" key="5">
    <source>
        <dbReference type="Proteomes" id="UP000317316"/>
    </source>
</evidence>
<dbReference type="InterPro" id="IPR016137">
    <property type="entry name" value="RGS"/>
</dbReference>